<name>A0A8X8KDV7_ACIGI</name>
<protein>
    <submittedName>
        <fullName evidence="1">HEAT repeat domain-containing protein</fullName>
    </submittedName>
</protein>
<dbReference type="Proteomes" id="UP000887320">
    <property type="component" value="Unassembled WGS sequence"/>
</dbReference>
<dbReference type="Gene3D" id="1.25.10.10">
    <property type="entry name" value="Leucine-rich Repeat Variant"/>
    <property type="match status" value="1"/>
</dbReference>
<evidence type="ECO:0000313" key="1">
    <source>
        <dbReference type="EMBL" id="MCF0263135.1"/>
    </source>
</evidence>
<gene>
    <name evidence="1" type="ORF">KW868_01415</name>
</gene>
<dbReference type="PROSITE" id="PS50077">
    <property type="entry name" value="HEAT_REPEAT"/>
    <property type="match status" value="1"/>
</dbReference>
<dbReference type="InterPro" id="IPR021133">
    <property type="entry name" value="HEAT_type_2"/>
</dbReference>
<dbReference type="AlphaFoldDB" id="A0A8X8KDV7"/>
<organism evidence="1 2">
    <name type="scientific">Acinetobacter guillouiae</name>
    <name type="common">Acinetobacter genomosp. 11</name>
    <dbReference type="NCBI Taxonomy" id="106649"/>
    <lineage>
        <taxon>Bacteria</taxon>
        <taxon>Pseudomonadati</taxon>
        <taxon>Pseudomonadota</taxon>
        <taxon>Gammaproteobacteria</taxon>
        <taxon>Moraxellales</taxon>
        <taxon>Moraxellaceae</taxon>
        <taxon>Acinetobacter</taxon>
    </lineage>
</organism>
<sequence length="197" mass="22397">MIVDNDTMLAIFANRYLDTLTTQNLIDLIDDPSPEVRTLIARKLQCRGTSDVFYFAELWSKSVLDYQREIAAFILGQLGCLFDKEKKYPFKLKSKPILMNLIDDKSYEVRAAAIAAIGHLYETLSVDIEKAIISKANDKYEEVRIAIAITLGNSSGDQTVRNIYSQYLQENSEVSEWAEVGLEILEEKLIDSEKSKE</sequence>
<reference evidence="1" key="1">
    <citation type="submission" date="2021-07" db="EMBL/GenBank/DDBJ databases">
        <authorList>
            <person name="Fernandez M."/>
            <person name="Pereira P."/>
            <person name="Torres Tejerizo G.A."/>
            <person name="Gonzalez P."/>
            <person name="Agostini E."/>
        </authorList>
    </citation>
    <scope>NUCLEOTIDE SEQUENCE</scope>
    <source>
        <strain evidence="1">SFC 500-1A</strain>
    </source>
</reference>
<comment type="caution">
    <text evidence="1">The sequence shown here is derived from an EMBL/GenBank/DDBJ whole genome shotgun (WGS) entry which is preliminary data.</text>
</comment>
<accession>A0A8X8KDV7</accession>
<proteinExistence type="predicted"/>
<dbReference type="Pfam" id="PF13646">
    <property type="entry name" value="HEAT_2"/>
    <property type="match status" value="1"/>
</dbReference>
<dbReference type="InterPro" id="IPR011989">
    <property type="entry name" value="ARM-like"/>
</dbReference>
<dbReference type="InterPro" id="IPR016024">
    <property type="entry name" value="ARM-type_fold"/>
</dbReference>
<dbReference type="RefSeq" id="WP_234622521.1">
    <property type="nucleotide sequence ID" value="NZ_JAHWXT010000001.1"/>
</dbReference>
<dbReference type="EMBL" id="JAHWXT010000001">
    <property type="protein sequence ID" value="MCF0263135.1"/>
    <property type="molecule type" value="Genomic_DNA"/>
</dbReference>
<evidence type="ECO:0000313" key="2">
    <source>
        <dbReference type="Proteomes" id="UP000887320"/>
    </source>
</evidence>
<dbReference type="SUPFAM" id="SSF48371">
    <property type="entry name" value="ARM repeat"/>
    <property type="match status" value="1"/>
</dbReference>